<dbReference type="EMBL" id="NIZT01000070">
    <property type="protein sequence ID" value="RBQ22415.1"/>
    <property type="molecule type" value="Genomic_DNA"/>
</dbReference>
<keyword evidence="3" id="KW-1185">Reference proteome</keyword>
<dbReference type="Proteomes" id="UP000253099">
    <property type="component" value="Unassembled WGS sequence"/>
</dbReference>
<dbReference type="AlphaFoldDB" id="A0A366M8A7"/>
<protein>
    <submittedName>
        <fullName evidence="2">Uncharacterized protein</fullName>
    </submittedName>
</protein>
<keyword evidence="1" id="KW-0472">Membrane</keyword>
<feature type="transmembrane region" description="Helical" evidence="1">
    <location>
        <begin position="131"/>
        <end position="150"/>
    </location>
</feature>
<evidence type="ECO:0000313" key="2">
    <source>
        <dbReference type="EMBL" id="RBQ22415.1"/>
    </source>
</evidence>
<proteinExistence type="predicted"/>
<organism evidence="2 3">
    <name type="scientific">Candidatus Methanobinarius endosymbioticus</name>
    <dbReference type="NCBI Taxonomy" id="2006182"/>
    <lineage>
        <taxon>Archaea</taxon>
        <taxon>Methanobacteriati</taxon>
        <taxon>Methanobacteriota</taxon>
        <taxon>Methanomada group</taxon>
        <taxon>Methanobacteria</taxon>
        <taxon>Methanobacteriales</taxon>
        <taxon>Methanobacteriaceae</taxon>
        <taxon>Candidatus Methanobinarius</taxon>
    </lineage>
</organism>
<dbReference type="InterPro" id="IPR007404">
    <property type="entry name" value="YdjM-like"/>
</dbReference>
<accession>A0A366M8A7</accession>
<name>A0A366M8A7_9EURY</name>
<feature type="transmembrane region" description="Helical" evidence="1">
    <location>
        <begin position="21"/>
        <end position="38"/>
    </location>
</feature>
<reference evidence="2 3" key="1">
    <citation type="submission" date="2018-06" db="EMBL/GenBank/DDBJ databases">
        <title>Genomic insight into two independent archaeal endosymbiosis events.</title>
        <authorList>
            <person name="Lind A.E."/>
            <person name="Lewis W.H."/>
            <person name="Spang A."/>
            <person name="Guy L."/>
            <person name="Embley M.T."/>
            <person name="Ettema T.J.G."/>
        </authorList>
    </citation>
    <scope>NUCLEOTIDE SEQUENCE [LARGE SCALE GENOMIC DNA]</scope>
    <source>
        <strain evidence="2">NOE</strain>
    </source>
</reference>
<keyword evidence="1" id="KW-0812">Transmembrane</keyword>
<feature type="transmembrane region" description="Helical" evidence="1">
    <location>
        <begin position="44"/>
        <end position="60"/>
    </location>
</feature>
<gene>
    <name evidence="2" type="ORF">ALNOE001_21620</name>
</gene>
<feature type="transmembrane region" description="Helical" evidence="1">
    <location>
        <begin position="72"/>
        <end position="94"/>
    </location>
</feature>
<feature type="transmembrane region" description="Helical" evidence="1">
    <location>
        <begin position="106"/>
        <end position="126"/>
    </location>
</feature>
<sequence length="259" mass="29822">MIGANLPDFDHDIKKINLYKMMIVGLLVFIILFIVNLYLIKVPYIIGVILCIFPLIFYFSNHRGFTHSLLGMVVLSILISFVMVMGMNVVIQILNSLNLSDLFTSLIFSSQIIAMVVIVIFFALLIINKKIILPFIILFVLEIIFFPNGLNIINFMGNEFIIGNNINFNQFLLIDHNFLHGYDLNQLGIIEIFQILKYIFFPVFLGLLSHILLDSLTPAGIQLFRPFSSKKVYKKFAIFVLFILSFLAILKYFPLFLTF</sequence>
<dbReference type="Pfam" id="PF04307">
    <property type="entry name" value="YdjM"/>
    <property type="match status" value="1"/>
</dbReference>
<feature type="transmembrane region" description="Helical" evidence="1">
    <location>
        <begin position="236"/>
        <end position="257"/>
    </location>
</feature>
<evidence type="ECO:0000256" key="1">
    <source>
        <dbReference type="SAM" id="Phobius"/>
    </source>
</evidence>
<evidence type="ECO:0000313" key="3">
    <source>
        <dbReference type="Proteomes" id="UP000253099"/>
    </source>
</evidence>
<keyword evidence="1" id="KW-1133">Transmembrane helix</keyword>
<comment type="caution">
    <text evidence="2">The sequence shown here is derived from an EMBL/GenBank/DDBJ whole genome shotgun (WGS) entry which is preliminary data.</text>
</comment>